<protein>
    <submittedName>
        <fullName evidence="1">Uncharacterized protein</fullName>
    </submittedName>
</protein>
<accession>A0ABQ9X8H0</accession>
<name>A0ABQ9X8H0_9EUKA</name>
<dbReference type="EMBL" id="JARBJD010000167">
    <property type="protein sequence ID" value="KAK2948846.1"/>
    <property type="molecule type" value="Genomic_DNA"/>
</dbReference>
<sequence>MEFPHPTSPTAVSPHLADCECLSKVTTTTALERRPFNCPTNDSWNRTQTPCPEATKGIEETSLCEHAENLFVFDGHGMDWNGEEDRLNDLWQFSNPRRPLLPRTIPGHSQHDLLLVCADISETDESMLTVDGMILASEYTPDQNFVFTTPFSFPTSAFPKTIDHTVSLLYSPSPPALHTSSFPSIETYSTILPSLTMGNVSDNIFDSITHAQISGKSFLLRDVRSERQTFKSDMLSINADSPKQ</sequence>
<organism evidence="1 2">
    <name type="scientific">Blattamonas nauphoetae</name>
    <dbReference type="NCBI Taxonomy" id="2049346"/>
    <lineage>
        <taxon>Eukaryota</taxon>
        <taxon>Metamonada</taxon>
        <taxon>Preaxostyla</taxon>
        <taxon>Oxymonadida</taxon>
        <taxon>Blattamonas</taxon>
    </lineage>
</organism>
<comment type="caution">
    <text evidence="1">The sequence shown here is derived from an EMBL/GenBank/DDBJ whole genome shotgun (WGS) entry which is preliminary data.</text>
</comment>
<evidence type="ECO:0000313" key="1">
    <source>
        <dbReference type="EMBL" id="KAK2948846.1"/>
    </source>
</evidence>
<dbReference type="Proteomes" id="UP001281761">
    <property type="component" value="Unassembled WGS sequence"/>
</dbReference>
<keyword evidence="2" id="KW-1185">Reference proteome</keyword>
<proteinExistence type="predicted"/>
<evidence type="ECO:0000313" key="2">
    <source>
        <dbReference type="Proteomes" id="UP001281761"/>
    </source>
</evidence>
<reference evidence="1 2" key="1">
    <citation type="journal article" date="2022" name="bioRxiv">
        <title>Genomics of Preaxostyla Flagellates Illuminates Evolutionary Transitions and the Path Towards Mitochondrial Loss.</title>
        <authorList>
            <person name="Novak L.V.F."/>
            <person name="Treitli S.C."/>
            <person name="Pyrih J."/>
            <person name="Halakuc P."/>
            <person name="Pipaliya S.V."/>
            <person name="Vacek V."/>
            <person name="Brzon O."/>
            <person name="Soukal P."/>
            <person name="Eme L."/>
            <person name="Dacks J.B."/>
            <person name="Karnkowska A."/>
            <person name="Elias M."/>
            <person name="Hampl V."/>
        </authorList>
    </citation>
    <scope>NUCLEOTIDE SEQUENCE [LARGE SCALE GENOMIC DNA]</scope>
    <source>
        <strain evidence="1">NAU3</strain>
        <tissue evidence="1">Gut</tissue>
    </source>
</reference>
<gene>
    <name evidence="1" type="ORF">BLNAU_16189</name>
</gene>